<proteinExistence type="predicted"/>
<accession>A0ABX1DDR3</accession>
<feature type="transmembrane region" description="Helical" evidence="6">
    <location>
        <begin position="85"/>
        <end position="112"/>
    </location>
</feature>
<dbReference type="Pfam" id="PF01554">
    <property type="entry name" value="MatE"/>
    <property type="match status" value="1"/>
</dbReference>
<feature type="transmembrane region" description="Helical" evidence="6">
    <location>
        <begin position="41"/>
        <end position="64"/>
    </location>
</feature>
<comment type="subcellular location">
    <subcellularLocation>
        <location evidence="1">Cell membrane</location>
        <topology evidence="1">Multi-pass membrane protein</topology>
    </subcellularLocation>
</comment>
<dbReference type="InterPro" id="IPR002528">
    <property type="entry name" value="MATE_fam"/>
</dbReference>
<evidence type="ECO:0000256" key="1">
    <source>
        <dbReference type="ARBA" id="ARBA00004651"/>
    </source>
</evidence>
<keyword evidence="5 6" id="KW-0472">Membrane</keyword>
<feature type="transmembrane region" description="Helical" evidence="6">
    <location>
        <begin position="433"/>
        <end position="456"/>
    </location>
</feature>
<keyword evidence="8" id="KW-1185">Reference proteome</keyword>
<evidence type="ECO:0000256" key="3">
    <source>
        <dbReference type="ARBA" id="ARBA00022692"/>
    </source>
</evidence>
<evidence type="ECO:0000313" key="8">
    <source>
        <dbReference type="Proteomes" id="UP000760545"/>
    </source>
</evidence>
<feature type="transmembrane region" description="Helical" evidence="6">
    <location>
        <begin position="311"/>
        <end position="335"/>
    </location>
</feature>
<feature type="transmembrane region" description="Helical" evidence="6">
    <location>
        <begin position="157"/>
        <end position="179"/>
    </location>
</feature>
<dbReference type="PANTHER" id="PTHR30250">
    <property type="entry name" value="PST FAMILY PREDICTED COLANIC ACID TRANSPORTER"/>
    <property type="match status" value="1"/>
</dbReference>
<sequence length="510" mass="57838">MSKSKKIAKNTLMLYVRMLFSMFVSLYTSRIVLDVLGVEDYGIYNVVGGVVTIFSFINSSMSAATQRFLSFGLGKNNPSHLRKTFNAALSIHFATGVLIILLGETIGMYVLHNYLTIPTERMNIAEIVFQFSLFSTFLMIVRVPFNAAIIANEKMDFYAYISIFEVILRLIMIFLLMYITLDKLMLYSVLITSIIMVNLIIVYWYCRKNFGESKFVLVKDKVLYKELIGYSGWSLFGNMASVGMSQGVNLLLNMFFGPAVNAARAISYQVSGAITAFSSNFQVAVNPQIIKSYASEDRDYMMKLVFTSSRLTFFLLFFLAMPVLLETHFLLSFWLNKVPDFAVLFTFLVIINALIDSISGPLMTTANATGNIKWYQIIVGTTLLLNLPISYVFLELNFSPQITFYISIIISLICLNLRLLILKKLVNFDIRKFYSDVLWKITIVVIGSTILPIIFLSQFNEGPIRFILVSCVSVISVISFVYSIGTNKKEKNMIIDKIQILISKLRKQSS</sequence>
<reference evidence="7 8" key="1">
    <citation type="submission" date="2020-03" db="EMBL/GenBank/DDBJ databases">
        <title>Tamlana sp. nov, isolated from XXX.</title>
        <authorList>
            <person name="Cao W.R."/>
        </authorList>
    </citation>
    <scope>NUCLEOTIDE SEQUENCE [LARGE SCALE GENOMIC DNA]</scope>
    <source>
        <strain evidence="7 8">HST1-43</strain>
    </source>
</reference>
<comment type="caution">
    <text evidence="7">The sequence shown here is derived from an EMBL/GenBank/DDBJ whole genome shotgun (WGS) entry which is preliminary data.</text>
</comment>
<name>A0ABX1DDR3_9FLAO</name>
<keyword evidence="3 6" id="KW-0812">Transmembrane</keyword>
<evidence type="ECO:0000256" key="5">
    <source>
        <dbReference type="ARBA" id="ARBA00023136"/>
    </source>
</evidence>
<evidence type="ECO:0000256" key="6">
    <source>
        <dbReference type="SAM" id="Phobius"/>
    </source>
</evidence>
<dbReference type="RefSeq" id="WP_167917399.1">
    <property type="nucleotide sequence ID" value="NZ_JAAVJS010000007.1"/>
</dbReference>
<evidence type="ECO:0000256" key="2">
    <source>
        <dbReference type="ARBA" id="ARBA00022475"/>
    </source>
</evidence>
<organism evidence="7 8">
    <name type="scientific">Tamlana crocina</name>
    <dbReference type="NCBI Taxonomy" id="393006"/>
    <lineage>
        <taxon>Bacteria</taxon>
        <taxon>Pseudomonadati</taxon>
        <taxon>Bacteroidota</taxon>
        <taxon>Flavobacteriia</taxon>
        <taxon>Flavobacteriales</taxon>
        <taxon>Flavobacteriaceae</taxon>
        <taxon>Tamlana</taxon>
    </lineage>
</organism>
<keyword evidence="4 6" id="KW-1133">Transmembrane helix</keyword>
<feature type="transmembrane region" description="Helical" evidence="6">
    <location>
        <begin position="374"/>
        <end position="396"/>
    </location>
</feature>
<feature type="transmembrane region" description="Helical" evidence="6">
    <location>
        <begin position="12"/>
        <end position="29"/>
    </location>
</feature>
<evidence type="ECO:0000256" key="4">
    <source>
        <dbReference type="ARBA" id="ARBA00022989"/>
    </source>
</evidence>
<protein>
    <submittedName>
        <fullName evidence="7">Lipopolysaccharide biosynthesis protein</fullName>
    </submittedName>
</protein>
<dbReference type="PANTHER" id="PTHR30250:SF26">
    <property type="entry name" value="PSMA PROTEIN"/>
    <property type="match status" value="1"/>
</dbReference>
<feature type="transmembrane region" description="Helical" evidence="6">
    <location>
        <begin position="462"/>
        <end position="484"/>
    </location>
</feature>
<feature type="transmembrane region" description="Helical" evidence="6">
    <location>
        <begin position="185"/>
        <end position="206"/>
    </location>
</feature>
<feature type="transmembrane region" description="Helical" evidence="6">
    <location>
        <begin position="402"/>
        <end position="421"/>
    </location>
</feature>
<evidence type="ECO:0000313" key="7">
    <source>
        <dbReference type="EMBL" id="NJX15153.1"/>
    </source>
</evidence>
<keyword evidence="2" id="KW-1003">Cell membrane</keyword>
<dbReference type="Proteomes" id="UP000760545">
    <property type="component" value="Unassembled WGS sequence"/>
</dbReference>
<dbReference type="InterPro" id="IPR050833">
    <property type="entry name" value="Poly_Biosynth_Transport"/>
</dbReference>
<dbReference type="EMBL" id="JAAVJS010000007">
    <property type="protein sequence ID" value="NJX15153.1"/>
    <property type="molecule type" value="Genomic_DNA"/>
</dbReference>
<feature type="transmembrane region" description="Helical" evidence="6">
    <location>
        <begin position="341"/>
        <end position="362"/>
    </location>
</feature>
<feature type="transmembrane region" description="Helical" evidence="6">
    <location>
        <begin position="124"/>
        <end position="145"/>
    </location>
</feature>
<gene>
    <name evidence="7" type="ORF">HC176_06590</name>
</gene>